<proteinExistence type="predicted"/>
<keyword evidence="2" id="KW-1185">Reference proteome</keyword>
<sequence>MNLVWAEEAFEGPILRMRSVTLESGFSNRPPRLLLGKVPPGLEASRGALYEIGVADDGTFVGLTKDELQESDSEMMPHTPGEVKRSQAKLWVAEALITPATAQTGRDVARPEAQALHPLLGTLSTGVFDNGRGKSRQNLLKHRHELASGVTSSVSQEILGYNGVDIVNYAHPDIESWIDIHDHVKDGRLVYLVDSAGHPRYRRTILRGMIGWAPHWTLFCMAADDGSTVAGPDGAASARDILGVTGAGVDLPSAHLDLCLQLKVPLVIVITNPGTTRAVGRCRTLGEKNAISASSIKSEWHDARIVSIRNLRLPVQTLEPGQVGSIGVVFDTPDQDGTADVTASAVHSIPSLRKGMILAVPSKHMLDTGLSLQAASGLTASFQGADAASLTAGSLVNIYVASVRAAARITRISHAAHSPNEGSGIATDDIDDVPPQGVEVQLELFTNREWIELGSQILLLEGGARDRSGLEGHVGKVMEIVD</sequence>
<gene>
    <name evidence="1" type="ORF">P8C59_007415</name>
</gene>
<accession>A0AAD9MDI7</accession>
<evidence type="ECO:0000313" key="2">
    <source>
        <dbReference type="Proteomes" id="UP001217918"/>
    </source>
</evidence>
<dbReference type="PANTHER" id="PTHR43721:SF30">
    <property type="entry name" value="TR-TYPE G DOMAIN-CONTAINING PROTEIN"/>
    <property type="match status" value="1"/>
</dbReference>
<dbReference type="GO" id="GO:0003746">
    <property type="term" value="F:translation elongation factor activity"/>
    <property type="evidence" value="ECO:0007669"/>
    <property type="project" value="TreeGrafter"/>
</dbReference>
<reference evidence="1" key="1">
    <citation type="journal article" date="2023" name="Mol. Plant Microbe Interact.">
        <title>Elucidating the Obligate Nature and Biological Capacity of an Invasive Fungal Corn Pathogen.</title>
        <authorList>
            <person name="MacCready J.S."/>
            <person name="Roggenkamp E.M."/>
            <person name="Gdanetz K."/>
            <person name="Chilvers M.I."/>
        </authorList>
    </citation>
    <scope>NUCLEOTIDE SEQUENCE</scope>
    <source>
        <strain evidence="1">PM02</strain>
    </source>
</reference>
<dbReference type="InterPro" id="IPR050055">
    <property type="entry name" value="EF-Tu_GTPase"/>
</dbReference>
<comment type="caution">
    <text evidence="1">The sequence shown here is derived from an EMBL/GenBank/DDBJ whole genome shotgun (WGS) entry which is preliminary data.</text>
</comment>
<name>A0AAD9MDI7_9PEZI</name>
<dbReference type="EMBL" id="JAQQPM010000006">
    <property type="protein sequence ID" value="KAK2073109.1"/>
    <property type="molecule type" value="Genomic_DNA"/>
</dbReference>
<protein>
    <submittedName>
        <fullName evidence="1">Uncharacterized protein</fullName>
    </submittedName>
</protein>
<dbReference type="PANTHER" id="PTHR43721">
    <property type="entry name" value="ELONGATION FACTOR TU-RELATED"/>
    <property type="match status" value="1"/>
</dbReference>
<evidence type="ECO:0000313" key="1">
    <source>
        <dbReference type="EMBL" id="KAK2073109.1"/>
    </source>
</evidence>
<dbReference type="Proteomes" id="UP001217918">
    <property type="component" value="Unassembled WGS sequence"/>
</dbReference>
<organism evidence="1 2">
    <name type="scientific">Phyllachora maydis</name>
    <dbReference type="NCBI Taxonomy" id="1825666"/>
    <lineage>
        <taxon>Eukaryota</taxon>
        <taxon>Fungi</taxon>
        <taxon>Dikarya</taxon>
        <taxon>Ascomycota</taxon>
        <taxon>Pezizomycotina</taxon>
        <taxon>Sordariomycetes</taxon>
        <taxon>Sordariomycetidae</taxon>
        <taxon>Phyllachorales</taxon>
        <taxon>Phyllachoraceae</taxon>
        <taxon>Phyllachora</taxon>
    </lineage>
</organism>
<dbReference type="AlphaFoldDB" id="A0AAD9MDI7"/>